<protein>
    <recommendedName>
        <fullName evidence="5">Transmembrane protein</fullName>
    </recommendedName>
</protein>
<feature type="region of interest" description="Disordered" evidence="1">
    <location>
        <begin position="258"/>
        <end position="291"/>
    </location>
</feature>
<evidence type="ECO:0008006" key="5">
    <source>
        <dbReference type="Google" id="ProtNLM"/>
    </source>
</evidence>
<comment type="caution">
    <text evidence="3">The sequence shown here is derived from an EMBL/GenBank/DDBJ whole genome shotgun (WGS) entry which is preliminary data.</text>
</comment>
<evidence type="ECO:0000256" key="2">
    <source>
        <dbReference type="SAM" id="Phobius"/>
    </source>
</evidence>
<feature type="compositionally biased region" description="Basic and acidic residues" evidence="1">
    <location>
        <begin position="279"/>
        <end position="291"/>
    </location>
</feature>
<feature type="compositionally biased region" description="Polar residues" evidence="1">
    <location>
        <begin position="258"/>
        <end position="278"/>
    </location>
</feature>
<dbReference type="Pfam" id="PF11282">
    <property type="entry name" value="DUF3082"/>
    <property type="match status" value="1"/>
</dbReference>
<reference evidence="4" key="1">
    <citation type="journal article" date="2016" name="Nature">
        <title>The genome of the seagrass Zostera marina reveals angiosperm adaptation to the sea.</title>
        <authorList>
            <person name="Olsen J.L."/>
            <person name="Rouze P."/>
            <person name="Verhelst B."/>
            <person name="Lin Y.-C."/>
            <person name="Bayer T."/>
            <person name="Collen J."/>
            <person name="Dattolo E."/>
            <person name="De Paoli E."/>
            <person name="Dittami S."/>
            <person name="Maumus F."/>
            <person name="Michel G."/>
            <person name="Kersting A."/>
            <person name="Lauritano C."/>
            <person name="Lohaus R."/>
            <person name="Toepel M."/>
            <person name="Tonon T."/>
            <person name="Vanneste K."/>
            <person name="Amirebrahimi M."/>
            <person name="Brakel J."/>
            <person name="Bostroem C."/>
            <person name="Chovatia M."/>
            <person name="Grimwood J."/>
            <person name="Jenkins J.W."/>
            <person name="Jueterbock A."/>
            <person name="Mraz A."/>
            <person name="Stam W.T."/>
            <person name="Tice H."/>
            <person name="Bornberg-Bauer E."/>
            <person name="Green P.J."/>
            <person name="Pearson G.A."/>
            <person name="Procaccini G."/>
            <person name="Duarte C.M."/>
            <person name="Schmutz J."/>
            <person name="Reusch T.B.H."/>
            <person name="Van de Peer Y."/>
        </authorList>
    </citation>
    <scope>NUCLEOTIDE SEQUENCE [LARGE SCALE GENOMIC DNA]</scope>
    <source>
        <strain evidence="4">cv. Finnish</strain>
    </source>
</reference>
<keyword evidence="2" id="KW-1133">Transmembrane helix</keyword>
<evidence type="ECO:0000313" key="4">
    <source>
        <dbReference type="Proteomes" id="UP000036987"/>
    </source>
</evidence>
<feature type="transmembrane region" description="Helical" evidence="2">
    <location>
        <begin position="221"/>
        <end position="243"/>
    </location>
</feature>
<proteinExistence type="predicted"/>
<dbReference type="EMBL" id="LFYR01000980">
    <property type="protein sequence ID" value="KMZ66354.1"/>
    <property type="molecule type" value="Genomic_DNA"/>
</dbReference>
<dbReference type="OrthoDB" id="5296at2759"/>
<dbReference type="AlphaFoldDB" id="A0A0K9PBK1"/>
<dbReference type="Proteomes" id="UP000036987">
    <property type="component" value="Unassembled WGS sequence"/>
</dbReference>
<keyword evidence="4" id="KW-1185">Reference proteome</keyword>
<evidence type="ECO:0000256" key="1">
    <source>
        <dbReference type="SAM" id="MobiDB-lite"/>
    </source>
</evidence>
<organism evidence="3 4">
    <name type="scientific">Zostera marina</name>
    <name type="common">Eelgrass</name>
    <dbReference type="NCBI Taxonomy" id="29655"/>
    <lineage>
        <taxon>Eukaryota</taxon>
        <taxon>Viridiplantae</taxon>
        <taxon>Streptophyta</taxon>
        <taxon>Embryophyta</taxon>
        <taxon>Tracheophyta</taxon>
        <taxon>Spermatophyta</taxon>
        <taxon>Magnoliopsida</taxon>
        <taxon>Liliopsida</taxon>
        <taxon>Zosteraceae</taxon>
        <taxon>Zostera</taxon>
    </lineage>
</organism>
<name>A0A0K9PBK1_ZOSMR</name>
<gene>
    <name evidence="3" type="ORF">ZOSMA_29G00020</name>
</gene>
<sequence length="291" mass="31780">MLPQLQQPPALPAAITMGAHHLLLPLTILHIPQSHRMPQNHRHFLSYSSPRVLRFLPVRALPEIVSDEVVQPGDMETTVEGPIEIQISPFSSSNIFATSDDPSPLQVATSLLLTGSISIFLFRSLRRRARKAKDLRVRSTGVKETKNLKEEALESLKDITSQSLDNGKLPSPLQALLGSIAAGAITLILYKFATTVEASLNRQTVSNNFSVQQITITVRTIVNGLCYLATFVFGINSIGLFLYSGQLLFNSLMRPESAVNSSSPSEEALNTTTPLSSSETKDGENRSNETS</sequence>
<keyword evidence="2" id="KW-0812">Transmembrane</keyword>
<dbReference type="PANTHER" id="PTHR35733">
    <property type="entry name" value="OS02G0307800 PROTEIN"/>
    <property type="match status" value="1"/>
</dbReference>
<accession>A0A0K9PBK1</accession>
<keyword evidence="2" id="KW-0472">Membrane</keyword>
<dbReference type="PANTHER" id="PTHR35733:SF1">
    <property type="entry name" value="OS02G0307800 PROTEIN"/>
    <property type="match status" value="1"/>
</dbReference>
<evidence type="ECO:0000313" key="3">
    <source>
        <dbReference type="EMBL" id="KMZ66354.1"/>
    </source>
</evidence>
<dbReference type="InterPro" id="IPR021434">
    <property type="entry name" value="DUF3082"/>
</dbReference>